<accession>A0A1G1X016</accession>
<evidence type="ECO:0000256" key="4">
    <source>
        <dbReference type="ARBA" id="ARBA00022741"/>
    </source>
</evidence>
<organism evidence="7 8">
    <name type="scientific">Candidatus Andersenbacteria bacterium RIFCSPHIGHO2_12_FULL_45_11</name>
    <dbReference type="NCBI Taxonomy" id="1797281"/>
    <lineage>
        <taxon>Bacteria</taxon>
        <taxon>Candidatus Anderseniibacteriota</taxon>
    </lineage>
</organism>
<dbReference type="PANTHER" id="PTHR34139:SF1">
    <property type="entry name" value="RNASE MJ1380-RELATED"/>
    <property type="match status" value="1"/>
</dbReference>
<keyword evidence="5" id="KW-0378">Hydrolase</keyword>
<evidence type="ECO:0000256" key="6">
    <source>
        <dbReference type="ARBA" id="ARBA00024207"/>
    </source>
</evidence>
<protein>
    <recommendedName>
        <fullName evidence="9">DUF86 domain-containing protein</fullName>
    </recommendedName>
</protein>
<keyword evidence="4" id="KW-0547">Nucleotide-binding</keyword>
<evidence type="ECO:0008006" key="9">
    <source>
        <dbReference type="Google" id="ProtNLM"/>
    </source>
</evidence>
<keyword evidence="3" id="KW-0540">Nuclease</keyword>
<dbReference type="InterPro" id="IPR051813">
    <property type="entry name" value="HepT_RNase_toxin"/>
</dbReference>
<keyword evidence="1" id="KW-0597">Phosphoprotein</keyword>
<dbReference type="Gene3D" id="1.20.120.580">
    <property type="entry name" value="bsu32300-like"/>
    <property type="match status" value="1"/>
</dbReference>
<evidence type="ECO:0000256" key="5">
    <source>
        <dbReference type="ARBA" id="ARBA00022801"/>
    </source>
</evidence>
<dbReference type="GO" id="GO:0016787">
    <property type="term" value="F:hydrolase activity"/>
    <property type="evidence" value="ECO:0007669"/>
    <property type="project" value="UniProtKB-KW"/>
</dbReference>
<dbReference type="Proteomes" id="UP000177528">
    <property type="component" value="Unassembled WGS sequence"/>
</dbReference>
<dbReference type="InterPro" id="IPR008201">
    <property type="entry name" value="HepT-like"/>
</dbReference>
<evidence type="ECO:0000256" key="1">
    <source>
        <dbReference type="ARBA" id="ARBA00022553"/>
    </source>
</evidence>
<reference evidence="7 8" key="1">
    <citation type="journal article" date="2016" name="Nat. Commun.">
        <title>Thousands of microbial genomes shed light on interconnected biogeochemical processes in an aquifer system.</title>
        <authorList>
            <person name="Anantharaman K."/>
            <person name="Brown C.T."/>
            <person name="Hug L.A."/>
            <person name="Sharon I."/>
            <person name="Castelle C.J."/>
            <person name="Probst A.J."/>
            <person name="Thomas B.C."/>
            <person name="Singh A."/>
            <person name="Wilkins M.J."/>
            <person name="Karaoz U."/>
            <person name="Brodie E.L."/>
            <person name="Williams K.H."/>
            <person name="Hubbard S.S."/>
            <person name="Banfield J.F."/>
        </authorList>
    </citation>
    <scope>NUCLEOTIDE SEQUENCE [LARGE SCALE GENOMIC DNA]</scope>
</reference>
<evidence type="ECO:0000256" key="3">
    <source>
        <dbReference type="ARBA" id="ARBA00022722"/>
    </source>
</evidence>
<gene>
    <name evidence="7" type="ORF">A3D99_03120</name>
</gene>
<dbReference type="AlphaFoldDB" id="A0A1G1X016"/>
<dbReference type="PANTHER" id="PTHR34139">
    <property type="entry name" value="UPF0331 PROTEIN MJ0127"/>
    <property type="match status" value="1"/>
</dbReference>
<dbReference type="InterPro" id="IPR037038">
    <property type="entry name" value="HepT-like_sf"/>
</dbReference>
<evidence type="ECO:0000256" key="2">
    <source>
        <dbReference type="ARBA" id="ARBA00022649"/>
    </source>
</evidence>
<keyword evidence="2" id="KW-1277">Toxin-antitoxin system</keyword>
<dbReference type="EMBL" id="MHHR01000032">
    <property type="protein sequence ID" value="OGY33294.1"/>
    <property type="molecule type" value="Genomic_DNA"/>
</dbReference>
<comment type="similarity">
    <text evidence="6">Belongs to the HepT RNase toxin family.</text>
</comment>
<comment type="caution">
    <text evidence="7">The sequence shown here is derived from an EMBL/GenBank/DDBJ whole genome shotgun (WGS) entry which is preliminary data.</text>
</comment>
<name>A0A1G1X016_9BACT</name>
<dbReference type="GO" id="GO:0000166">
    <property type="term" value="F:nucleotide binding"/>
    <property type="evidence" value="ECO:0007669"/>
    <property type="project" value="UniProtKB-KW"/>
</dbReference>
<dbReference type="GO" id="GO:0110001">
    <property type="term" value="C:toxin-antitoxin complex"/>
    <property type="evidence" value="ECO:0007669"/>
    <property type="project" value="InterPro"/>
</dbReference>
<dbReference type="GO" id="GO:0004540">
    <property type="term" value="F:RNA nuclease activity"/>
    <property type="evidence" value="ECO:0007669"/>
    <property type="project" value="InterPro"/>
</dbReference>
<evidence type="ECO:0000313" key="8">
    <source>
        <dbReference type="Proteomes" id="UP000177528"/>
    </source>
</evidence>
<sequence>MKKDSTRDPVLVQHILKAVGLIESYVTDKSFSDFQDSQLLQDAVVRELLIIGEAAANLSDEFREQHPEVPYYEIIGMRNTMIHGYWLVDEEVVWDACKNDLPELKEELLKI</sequence>
<proteinExistence type="inferred from homology"/>
<evidence type="ECO:0000313" key="7">
    <source>
        <dbReference type="EMBL" id="OGY33294.1"/>
    </source>
</evidence>
<dbReference type="Pfam" id="PF01934">
    <property type="entry name" value="HepT-like"/>
    <property type="match status" value="1"/>
</dbReference>